<sequence>MYRPTARDRGGTFPAVRVMTFNIQHGQGVDGRVDLARIGAAIRGANVDVVGLQEVDRHFGARSRFRDQAGWLGRRLGMEVAYGGNRERSPCIPGVGRRQFGNAILSAFPITDRENIPLPRSGTHEQRGLLRVRIEAGGVVWRVYATHLQHDDPDERLVQARAIRQILGTPQHTVVLADLNAQPTTPEVRALTDALVDSWAAAGTGPGNTSASPAPTQRIDYVLHSADTRSRTVTVLTSPPASIASDHLPVLADLEANPDQ</sequence>
<dbReference type="AlphaFoldDB" id="A0A4Q7ZSH5"/>
<dbReference type="GO" id="GO:0016020">
    <property type="term" value="C:membrane"/>
    <property type="evidence" value="ECO:0007669"/>
    <property type="project" value="GOC"/>
</dbReference>
<dbReference type="InterPro" id="IPR051916">
    <property type="entry name" value="GPI-anchor_lipid_remodeler"/>
</dbReference>
<gene>
    <name evidence="2" type="ORF">EV385_5705</name>
</gene>
<keyword evidence="2" id="KW-0269">Exonuclease</keyword>
<dbReference type="EMBL" id="SHKY01000001">
    <property type="protein sequence ID" value="RZU53771.1"/>
    <property type="molecule type" value="Genomic_DNA"/>
</dbReference>
<proteinExistence type="predicted"/>
<dbReference type="GO" id="GO:0004519">
    <property type="term" value="F:endonuclease activity"/>
    <property type="evidence" value="ECO:0007669"/>
    <property type="project" value="UniProtKB-KW"/>
</dbReference>
<keyword evidence="2" id="KW-0540">Nuclease</keyword>
<protein>
    <submittedName>
        <fullName evidence="2">Endonuclease/exonuclease/phosphatase family metal-dependent hydrolase</fullName>
    </submittedName>
</protein>
<comment type="caution">
    <text evidence="2">The sequence shown here is derived from an EMBL/GenBank/DDBJ whole genome shotgun (WGS) entry which is preliminary data.</text>
</comment>
<evidence type="ECO:0000313" key="2">
    <source>
        <dbReference type="EMBL" id="RZU53771.1"/>
    </source>
</evidence>
<feature type="domain" description="Endonuclease/exonuclease/phosphatase" evidence="1">
    <location>
        <begin position="19"/>
        <end position="247"/>
    </location>
</feature>
<keyword evidence="3" id="KW-1185">Reference proteome</keyword>
<organism evidence="2 3">
    <name type="scientific">Krasilnikovia cinnamomea</name>
    <dbReference type="NCBI Taxonomy" id="349313"/>
    <lineage>
        <taxon>Bacteria</taxon>
        <taxon>Bacillati</taxon>
        <taxon>Actinomycetota</taxon>
        <taxon>Actinomycetes</taxon>
        <taxon>Micromonosporales</taxon>
        <taxon>Micromonosporaceae</taxon>
        <taxon>Krasilnikovia</taxon>
    </lineage>
</organism>
<dbReference type="PANTHER" id="PTHR14859:SF15">
    <property type="entry name" value="ENDONUCLEASE_EXONUCLEASE_PHOSPHATASE DOMAIN-CONTAINING PROTEIN"/>
    <property type="match status" value="1"/>
</dbReference>
<reference evidence="2 3" key="1">
    <citation type="submission" date="2019-02" db="EMBL/GenBank/DDBJ databases">
        <title>Sequencing the genomes of 1000 actinobacteria strains.</title>
        <authorList>
            <person name="Klenk H.-P."/>
        </authorList>
    </citation>
    <scope>NUCLEOTIDE SEQUENCE [LARGE SCALE GENOMIC DNA]</scope>
    <source>
        <strain evidence="2 3">DSM 45162</strain>
    </source>
</reference>
<keyword evidence="2" id="KW-0378">Hydrolase</keyword>
<dbReference type="InterPro" id="IPR036691">
    <property type="entry name" value="Endo/exonu/phosph_ase_sf"/>
</dbReference>
<name>A0A4Q7ZSH5_9ACTN</name>
<dbReference type="GO" id="GO:0004527">
    <property type="term" value="F:exonuclease activity"/>
    <property type="evidence" value="ECO:0007669"/>
    <property type="project" value="UniProtKB-KW"/>
</dbReference>
<evidence type="ECO:0000313" key="3">
    <source>
        <dbReference type="Proteomes" id="UP000292564"/>
    </source>
</evidence>
<dbReference type="Proteomes" id="UP000292564">
    <property type="component" value="Unassembled WGS sequence"/>
</dbReference>
<keyword evidence="2" id="KW-0255">Endonuclease</keyword>
<dbReference type="Gene3D" id="3.60.10.10">
    <property type="entry name" value="Endonuclease/exonuclease/phosphatase"/>
    <property type="match status" value="1"/>
</dbReference>
<dbReference type="Pfam" id="PF03372">
    <property type="entry name" value="Exo_endo_phos"/>
    <property type="match status" value="1"/>
</dbReference>
<dbReference type="PANTHER" id="PTHR14859">
    <property type="entry name" value="CALCOFLUOR WHITE HYPERSENSITIVE PROTEIN PRECURSOR"/>
    <property type="match status" value="1"/>
</dbReference>
<accession>A0A4Q7ZSH5</accession>
<dbReference type="GO" id="GO:0006506">
    <property type="term" value="P:GPI anchor biosynthetic process"/>
    <property type="evidence" value="ECO:0007669"/>
    <property type="project" value="TreeGrafter"/>
</dbReference>
<evidence type="ECO:0000259" key="1">
    <source>
        <dbReference type="Pfam" id="PF03372"/>
    </source>
</evidence>
<dbReference type="SUPFAM" id="SSF56219">
    <property type="entry name" value="DNase I-like"/>
    <property type="match status" value="1"/>
</dbReference>
<dbReference type="InterPro" id="IPR005135">
    <property type="entry name" value="Endo/exonuclease/phosphatase"/>
</dbReference>